<evidence type="ECO:0000313" key="2">
    <source>
        <dbReference type="EMBL" id="MXQ73711.1"/>
    </source>
</evidence>
<keyword evidence="1" id="KW-0812">Transmembrane</keyword>
<dbReference type="Gene3D" id="1.10.1760.20">
    <property type="match status" value="1"/>
</dbReference>
<reference evidence="2 3" key="2">
    <citation type="submission" date="2020-01" db="EMBL/GenBank/DDBJ databases">
        <title>Clostridiaceae sp. nov. isolated from the gut of human by culturomics.</title>
        <authorList>
            <person name="Chang Y."/>
        </authorList>
    </citation>
    <scope>NUCLEOTIDE SEQUENCE [LARGE SCALE GENOMIC DNA]</scope>
    <source>
        <strain evidence="2 3">DONG20-135</strain>
    </source>
</reference>
<gene>
    <name evidence="2" type="ORF">GSF08_07145</name>
</gene>
<dbReference type="InterPro" id="IPR014535">
    <property type="entry name" value="Hpre_diP_synt_I"/>
</dbReference>
<reference evidence="2 3" key="1">
    <citation type="submission" date="2019-12" db="EMBL/GenBank/DDBJ databases">
        <authorList>
            <person name="Yang R."/>
        </authorList>
    </citation>
    <scope>NUCLEOTIDE SEQUENCE [LARGE SCALE GENOMIC DNA]</scope>
    <source>
        <strain evidence="2 3">DONG20-135</strain>
    </source>
</reference>
<keyword evidence="3" id="KW-1185">Reference proteome</keyword>
<keyword evidence="1" id="KW-0472">Membrane</keyword>
<accession>A0A6N8U761</accession>
<organism evidence="2 3">
    <name type="scientific">Copranaerobaculum intestinale</name>
    <dbReference type="NCBI Taxonomy" id="2692629"/>
    <lineage>
        <taxon>Bacteria</taxon>
        <taxon>Bacillati</taxon>
        <taxon>Bacillota</taxon>
        <taxon>Erysipelotrichia</taxon>
        <taxon>Erysipelotrichales</taxon>
        <taxon>Erysipelotrichaceae</taxon>
        <taxon>Copranaerobaculum</taxon>
    </lineage>
</organism>
<dbReference type="PIRSF" id="PIRSF027391">
    <property type="entry name" value="Hpre_diP_synt_I"/>
    <property type="match status" value="1"/>
</dbReference>
<dbReference type="Pfam" id="PF07456">
    <property type="entry name" value="Hpre_diP_synt_I"/>
    <property type="match status" value="1"/>
</dbReference>
<sequence length="163" mass="17982">MSRTKRWIQLAMLSALAILFHMIEAMIPIPLPIPGFKLGLANIVGLIALYRFDGKAMLLVNVLRVLIASLLRGIIFGTPFWLSITGVLLSSFLAIWAKKHTPLSVYGVSMVASVFHCIGQMIAVTFIYQQYLMGALLPLLMVLSIPTGILIGYLADQVQRRIA</sequence>
<feature type="transmembrane region" description="Helical" evidence="1">
    <location>
        <begin position="135"/>
        <end position="155"/>
    </location>
</feature>
<feature type="transmembrane region" description="Helical" evidence="1">
    <location>
        <begin position="73"/>
        <end position="97"/>
    </location>
</feature>
<keyword evidence="1" id="KW-1133">Transmembrane helix</keyword>
<dbReference type="AlphaFoldDB" id="A0A6N8U761"/>
<evidence type="ECO:0000256" key="1">
    <source>
        <dbReference type="SAM" id="Phobius"/>
    </source>
</evidence>
<dbReference type="InterPro" id="IPR010898">
    <property type="entry name" value="Hpre_diP_synth_I"/>
</dbReference>
<dbReference type="EMBL" id="WUUQ01000002">
    <property type="protein sequence ID" value="MXQ73711.1"/>
    <property type="molecule type" value="Genomic_DNA"/>
</dbReference>
<name>A0A6N8U761_9FIRM</name>
<protein>
    <submittedName>
        <fullName evidence="2">Heptaprenyl diphosphate synthase</fullName>
    </submittedName>
</protein>
<feature type="transmembrane region" description="Helical" evidence="1">
    <location>
        <begin position="103"/>
        <end position="128"/>
    </location>
</feature>
<proteinExistence type="predicted"/>
<evidence type="ECO:0000313" key="3">
    <source>
        <dbReference type="Proteomes" id="UP000434036"/>
    </source>
</evidence>
<dbReference type="Proteomes" id="UP000434036">
    <property type="component" value="Unassembled WGS sequence"/>
</dbReference>
<dbReference type="RefSeq" id="WP_160625122.1">
    <property type="nucleotide sequence ID" value="NZ_WUUQ01000002.1"/>
</dbReference>
<comment type="caution">
    <text evidence="2">The sequence shown here is derived from an EMBL/GenBank/DDBJ whole genome shotgun (WGS) entry which is preliminary data.</text>
</comment>